<proteinExistence type="predicted"/>
<name>A0A0A9BJ17_ARUDO</name>
<dbReference type="AlphaFoldDB" id="A0A0A9BJ17"/>
<reference evidence="1" key="1">
    <citation type="submission" date="2014-09" db="EMBL/GenBank/DDBJ databases">
        <authorList>
            <person name="Magalhaes I.L.F."/>
            <person name="Oliveira U."/>
            <person name="Santos F.R."/>
            <person name="Vidigal T.H.D.A."/>
            <person name="Brescovit A.D."/>
            <person name="Santos A.J."/>
        </authorList>
    </citation>
    <scope>NUCLEOTIDE SEQUENCE</scope>
    <source>
        <tissue evidence="1">Shoot tissue taken approximately 20 cm above the soil surface</tissue>
    </source>
</reference>
<accession>A0A0A9BJ17</accession>
<dbReference type="EMBL" id="GBRH01236695">
    <property type="protein sequence ID" value="JAD61200.1"/>
    <property type="molecule type" value="Transcribed_RNA"/>
</dbReference>
<organism evidence="1">
    <name type="scientific">Arundo donax</name>
    <name type="common">Giant reed</name>
    <name type="synonym">Donax arundinaceus</name>
    <dbReference type="NCBI Taxonomy" id="35708"/>
    <lineage>
        <taxon>Eukaryota</taxon>
        <taxon>Viridiplantae</taxon>
        <taxon>Streptophyta</taxon>
        <taxon>Embryophyta</taxon>
        <taxon>Tracheophyta</taxon>
        <taxon>Spermatophyta</taxon>
        <taxon>Magnoliopsida</taxon>
        <taxon>Liliopsida</taxon>
        <taxon>Poales</taxon>
        <taxon>Poaceae</taxon>
        <taxon>PACMAD clade</taxon>
        <taxon>Arundinoideae</taxon>
        <taxon>Arundineae</taxon>
        <taxon>Arundo</taxon>
    </lineage>
</organism>
<protein>
    <submittedName>
        <fullName evidence="1">Uncharacterized protein</fullName>
    </submittedName>
</protein>
<evidence type="ECO:0000313" key="1">
    <source>
        <dbReference type="EMBL" id="JAD61200.1"/>
    </source>
</evidence>
<reference evidence="1" key="2">
    <citation type="journal article" date="2015" name="Data Brief">
        <title>Shoot transcriptome of the giant reed, Arundo donax.</title>
        <authorList>
            <person name="Barrero R.A."/>
            <person name="Guerrero F.D."/>
            <person name="Moolhuijzen P."/>
            <person name="Goolsby J.A."/>
            <person name="Tidwell J."/>
            <person name="Bellgard S.E."/>
            <person name="Bellgard M.I."/>
        </authorList>
    </citation>
    <scope>NUCLEOTIDE SEQUENCE</scope>
    <source>
        <tissue evidence="1">Shoot tissue taken approximately 20 cm above the soil surface</tissue>
    </source>
</reference>
<sequence>MALCNWTWVHMPLCGSIVWLHPLVLLV</sequence>